<dbReference type="Proteomes" id="UP000014634">
    <property type="component" value="Unassembled WGS sequence"/>
</dbReference>
<keyword evidence="1" id="KW-0472">Membrane</keyword>
<evidence type="ECO:0000313" key="2">
    <source>
        <dbReference type="EMBL" id="EPF28635.1"/>
    </source>
</evidence>
<accession>A0AA87NQ16</accession>
<name>A0AA87NQ16_TREMD</name>
<evidence type="ECO:0000256" key="1">
    <source>
        <dbReference type="SAM" id="Phobius"/>
    </source>
</evidence>
<organism evidence="2 3">
    <name type="scientific">Treponema medium ATCC 700293</name>
    <dbReference type="NCBI Taxonomy" id="1125700"/>
    <lineage>
        <taxon>Bacteria</taxon>
        <taxon>Pseudomonadati</taxon>
        <taxon>Spirochaetota</taxon>
        <taxon>Spirochaetia</taxon>
        <taxon>Spirochaetales</taxon>
        <taxon>Treponemataceae</taxon>
        <taxon>Treponema</taxon>
    </lineage>
</organism>
<sequence>MSQKLVTFGTPPIPVFVWEVCMTGSWTLDAFAIGSVILIVYPLLVYIIRNKKERT</sequence>
<protein>
    <submittedName>
        <fullName evidence="2">Uncharacterized protein</fullName>
    </submittedName>
</protein>
<feature type="transmembrane region" description="Helical" evidence="1">
    <location>
        <begin position="30"/>
        <end position="48"/>
    </location>
</feature>
<keyword evidence="1" id="KW-0812">Transmembrane</keyword>
<evidence type="ECO:0000313" key="3">
    <source>
        <dbReference type="Proteomes" id="UP000014634"/>
    </source>
</evidence>
<dbReference type="RefSeq" id="WP_016523277.1">
    <property type="nucleotide sequence ID" value="NZ_KE332517.1"/>
</dbReference>
<reference evidence="2 3" key="1">
    <citation type="submission" date="2013-04" db="EMBL/GenBank/DDBJ databases">
        <title>The Genome Sequence of Treponema medium ATCC 700293.</title>
        <authorList>
            <consortium name="The Broad Institute Genomics Platform"/>
            <person name="Earl A."/>
            <person name="Ward D."/>
            <person name="Feldgarden M."/>
            <person name="Gevers D."/>
            <person name="Leonetti C."/>
            <person name="Blanton J.M."/>
            <person name="Dewhirst F.E."/>
            <person name="Izard J."/>
            <person name="Walker B."/>
            <person name="Young S."/>
            <person name="Zeng Q."/>
            <person name="Gargeya S."/>
            <person name="Fitzgerald M."/>
            <person name="Haas B."/>
            <person name="Abouelleil A."/>
            <person name="Allen A.W."/>
            <person name="Alvarado L."/>
            <person name="Arachchi H.M."/>
            <person name="Berlin A.M."/>
            <person name="Chapman S.B."/>
            <person name="Gainer-Dewar J."/>
            <person name="Goldberg J."/>
            <person name="Griggs A."/>
            <person name="Gujja S."/>
            <person name="Hansen M."/>
            <person name="Howarth C."/>
            <person name="Imamovic A."/>
            <person name="Ireland A."/>
            <person name="Larimer J."/>
            <person name="McCowan C."/>
            <person name="Murphy C."/>
            <person name="Pearson M."/>
            <person name="Poon T.W."/>
            <person name="Priest M."/>
            <person name="Roberts A."/>
            <person name="Saif S."/>
            <person name="Shea T."/>
            <person name="Sisk P."/>
            <person name="Sykes S."/>
            <person name="Wortman J."/>
            <person name="Nusbaum C."/>
            <person name="Birren B."/>
        </authorList>
    </citation>
    <scope>NUCLEOTIDE SEQUENCE [LARGE SCALE GENOMIC DNA]</scope>
    <source>
        <strain evidence="2 3">ATCC 700293</strain>
    </source>
</reference>
<proteinExistence type="predicted"/>
<dbReference type="AlphaFoldDB" id="A0AA87NQ16"/>
<gene>
    <name evidence="2" type="ORF">HMPREF9195_01333</name>
</gene>
<comment type="caution">
    <text evidence="2">The sequence shown here is derived from an EMBL/GenBank/DDBJ whole genome shotgun (WGS) entry which is preliminary data.</text>
</comment>
<keyword evidence="1" id="KW-1133">Transmembrane helix</keyword>
<dbReference type="EMBL" id="ATFE01000009">
    <property type="protein sequence ID" value="EPF28635.1"/>
    <property type="molecule type" value="Genomic_DNA"/>
</dbReference>